<dbReference type="PANTHER" id="PTHR37841:SF1">
    <property type="entry name" value="DUF3298 DOMAIN-CONTAINING PROTEIN"/>
    <property type="match status" value="1"/>
</dbReference>
<dbReference type="RefSeq" id="WP_386096523.1">
    <property type="nucleotide sequence ID" value="NZ_JBHUOZ010000001.1"/>
</dbReference>
<evidence type="ECO:0000313" key="4">
    <source>
        <dbReference type="Proteomes" id="UP001597511"/>
    </source>
</evidence>
<keyword evidence="4" id="KW-1185">Reference proteome</keyword>
<proteinExistence type="predicted"/>
<evidence type="ECO:0000256" key="1">
    <source>
        <dbReference type="SAM" id="SignalP"/>
    </source>
</evidence>
<organism evidence="3 4">
    <name type="scientific">Terrimonas rubra</name>
    <dbReference type="NCBI Taxonomy" id="1035890"/>
    <lineage>
        <taxon>Bacteria</taxon>
        <taxon>Pseudomonadati</taxon>
        <taxon>Bacteroidota</taxon>
        <taxon>Chitinophagia</taxon>
        <taxon>Chitinophagales</taxon>
        <taxon>Chitinophagaceae</taxon>
        <taxon>Terrimonas</taxon>
    </lineage>
</organism>
<dbReference type="EMBL" id="JBHUOZ010000001">
    <property type="protein sequence ID" value="MFD2919386.1"/>
    <property type="molecule type" value="Genomic_DNA"/>
</dbReference>
<feature type="domain" description="DUF7477" evidence="2">
    <location>
        <begin position="277"/>
        <end position="431"/>
    </location>
</feature>
<accession>A0ABW6A546</accession>
<comment type="caution">
    <text evidence="3">The sequence shown here is derived from an EMBL/GenBank/DDBJ whole genome shotgun (WGS) entry which is preliminary data.</text>
</comment>
<reference evidence="4" key="1">
    <citation type="journal article" date="2019" name="Int. J. Syst. Evol. Microbiol.">
        <title>The Global Catalogue of Microorganisms (GCM) 10K type strain sequencing project: providing services to taxonomists for standard genome sequencing and annotation.</title>
        <authorList>
            <consortium name="The Broad Institute Genomics Platform"/>
            <consortium name="The Broad Institute Genome Sequencing Center for Infectious Disease"/>
            <person name="Wu L."/>
            <person name="Ma J."/>
        </authorList>
    </citation>
    <scope>NUCLEOTIDE SEQUENCE [LARGE SCALE GENOMIC DNA]</scope>
    <source>
        <strain evidence="4">KCTC 23299</strain>
    </source>
</reference>
<dbReference type="PANTHER" id="PTHR37841">
    <property type="entry name" value="GLR2918 PROTEIN"/>
    <property type="match status" value="1"/>
</dbReference>
<dbReference type="Pfam" id="PF24289">
    <property type="entry name" value="DUF7477"/>
    <property type="match status" value="1"/>
</dbReference>
<dbReference type="SUPFAM" id="SSF69360">
    <property type="entry name" value="Cell wall binding repeat"/>
    <property type="match status" value="1"/>
</dbReference>
<sequence>MKQATLLISILLLFTGSYAQRSSDNPYDQVEDYSEGLARVKLDGKYGYINLSKREVIEVKYTQANDFSNGLAAVSENGKTWGYINTSGKKVIDFKLDDAKDFDSKYACAKKNGKWGIVDKYGNTVVPFKYDESFYLNEDGYGRIVENKKYGVVKDNGKVVVTPIYDDMGYFFALEDNIIHAKKDGKWGFINIAKGKTVIPFEYDQASIFSEGLFPVKKNGKWGYVDADNKVVIPMMYYSAERFKGGEAKVAIRDGYYLDSDDYIFINKNNEKLGPGNWLFLYHKGSYNSTQFWSSNKSFPSDDIKKKWDEGFYITSLRYGFDNNFFLVMSKNTTYKGQRWATRETFDELNTELSKMWNGDKATHPKYRITYLSYINNKWLMIASEGTYTNTNQHLFRKKSSGGLYFGNYISFPITTIEEEWKKGRYVDAIALNPKDLEYVFTVSDASYYVDQKYESYSHLKEDELKAWAKKDYFPSQIVKHDGTYHVIYTKYTKGYKYSDQEVIVSETLPTRNVKGFWDKGFTITDIHSFERK</sequence>
<feature type="chain" id="PRO_5045891106" evidence="1">
    <location>
        <begin position="20"/>
        <end position="533"/>
    </location>
</feature>
<dbReference type="Pfam" id="PF14903">
    <property type="entry name" value="WG_beta_rep"/>
    <property type="match status" value="3"/>
</dbReference>
<dbReference type="InterPro" id="IPR032774">
    <property type="entry name" value="WG_beta_rep"/>
</dbReference>
<evidence type="ECO:0000313" key="3">
    <source>
        <dbReference type="EMBL" id="MFD2919386.1"/>
    </source>
</evidence>
<dbReference type="InterPro" id="IPR055900">
    <property type="entry name" value="DUF7477"/>
</dbReference>
<protein>
    <submittedName>
        <fullName evidence="3">WG repeat-containing protein</fullName>
    </submittedName>
</protein>
<gene>
    <name evidence="3" type="ORF">ACFS6H_06710</name>
</gene>
<keyword evidence="1" id="KW-0732">Signal</keyword>
<feature type="signal peptide" evidence="1">
    <location>
        <begin position="1"/>
        <end position="19"/>
    </location>
</feature>
<evidence type="ECO:0000259" key="2">
    <source>
        <dbReference type="Pfam" id="PF24289"/>
    </source>
</evidence>
<name>A0ABW6A546_9BACT</name>
<dbReference type="Proteomes" id="UP001597511">
    <property type="component" value="Unassembled WGS sequence"/>
</dbReference>